<organism evidence="3 4">
    <name type="scientific">Brevibacterium luteolum</name>
    <dbReference type="NCBI Taxonomy" id="199591"/>
    <lineage>
        <taxon>Bacteria</taxon>
        <taxon>Bacillati</taxon>
        <taxon>Actinomycetota</taxon>
        <taxon>Actinomycetes</taxon>
        <taxon>Micrococcales</taxon>
        <taxon>Brevibacteriaceae</taxon>
        <taxon>Brevibacterium</taxon>
    </lineage>
</organism>
<evidence type="ECO:0000256" key="2">
    <source>
        <dbReference type="HAMAP-Rule" id="MF_01940"/>
    </source>
</evidence>
<dbReference type="Gene3D" id="3.90.1140.10">
    <property type="entry name" value="Cyclic phosphodiesterase"/>
    <property type="match status" value="1"/>
</dbReference>
<dbReference type="RefSeq" id="WP_165883889.1">
    <property type="nucleotide sequence ID" value="NZ_CP035810.1"/>
</dbReference>
<dbReference type="InterPro" id="IPR009097">
    <property type="entry name" value="Cyclic_Pdiesterase"/>
</dbReference>
<dbReference type="PANTHER" id="PTHR35561">
    <property type="entry name" value="RNA 2',3'-CYCLIC PHOSPHODIESTERASE"/>
    <property type="match status" value="1"/>
</dbReference>
<feature type="short sequence motif" description="HXTX 1" evidence="2">
    <location>
        <begin position="42"/>
        <end position="45"/>
    </location>
</feature>
<sequence length="188" mass="20785">MGQRMFTAIHPPSEIVQTLGGLVDPRRGIDENLRFTAERLWHVTLAFMPDVTTDCEDRIEEMLAETAQTIAPFDIELAGGGAFPNAAEAKVLYLGIGVGREEVIRLQQRARNVANNAGTRVDSTDPVPHLTIARTGRQAINATKWLQILNAFPALRWRVEEISLVASHLGHGPTRHEVVGTYRLTGRD</sequence>
<name>A0A6G8KY21_9MICO</name>
<feature type="short sequence motif" description="HXTX 2" evidence="2">
    <location>
        <begin position="129"/>
        <end position="132"/>
    </location>
</feature>
<accession>A0A6G8KY21</accession>
<dbReference type="InterPro" id="IPR004175">
    <property type="entry name" value="RNA_CPDase"/>
</dbReference>
<dbReference type="SUPFAM" id="SSF55144">
    <property type="entry name" value="LigT-like"/>
    <property type="match status" value="1"/>
</dbReference>
<gene>
    <name evidence="3" type="primary">thpR</name>
    <name evidence="3" type="ORF">EW640_09515</name>
</gene>
<evidence type="ECO:0000256" key="1">
    <source>
        <dbReference type="ARBA" id="ARBA00022801"/>
    </source>
</evidence>
<dbReference type="NCBIfam" id="TIGR02258">
    <property type="entry name" value="2_5_ligase"/>
    <property type="match status" value="1"/>
</dbReference>
<comment type="catalytic activity">
    <reaction evidence="2">
        <text>a 3'-end 2',3'-cyclophospho-ribonucleotide-RNA + H2O = a 3'-end 2'-phospho-ribonucleotide-RNA + H(+)</text>
        <dbReference type="Rhea" id="RHEA:11828"/>
        <dbReference type="Rhea" id="RHEA-COMP:10464"/>
        <dbReference type="Rhea" id="RHEA-COMP:17353"/>
        <dbReference type="ChEBI" id="CHEBI:15377"/>
        <dbReference type="ChEBI" id="CHEBI:15378"/>
        <dbReference type="ChEBI" id="CHEBI:83064"/>
        <dbReference type="ChEBI" id="CHEBI:173113"/>
        <dbReference type="EC" id="3.1.4.58"/>
    </reaction>
</comment>
<evidence type="ECO:0000313" key="3">
    <source>
        <dbReference type="EMBL" id="QIN29485.1"/>
    </source>
</evidence>
<comment type="similarity">
    <text evidence="2">Belongs to the 2H phosphoesterase superfamily. ThpR family.</text>
</comment>
<feature type="active site" description="Proton acceptor" evidence="2">
    <location>
        <position position="129"/>
    </location>
</feature>
<dbReference type="GO" id="GO:0008664">
    <property type="term" value="F:RNA 2',3'-cyclic 3'-phosphodiesterase activity"/>
    <property type="evidence" value="ECO:0007669"/>
    <property type="project" value="UniProtKB-EC"/>
</dbReference>
<proteinExistence type="inferred from homology"/>
<keyword evidence="1 2" id="KW-0378">Hydrolase</keyword>
<dbReference type="KEGG" id="blut:EW640_09515"/>
<dbReference type="EC" id="3.1.4.58" evidence="2"/>
<dbReference type="EMBL" id="CP035810">
    <property type="protein sequence ID" value="QIN29485.1"/>
    <property type="molecule type" value="Genomic_DNA"/>
</dbReference>
<reference evidence="3 4" key="1">
    <citation type="submission" date="2019-02" db="EMBL/GenBank/DDBJ databases">
        <title>Complete Genome Sequence and Methylome Analysis of Brevibacterium luteolum NEB1784.</title>
        <authorList>
            <person name="Fomenkov A."/>
            <person name="Roberts R.J."/>
        </authorList>
    </citation>
    <scope>NUCLEOTIDE SEQUENCE [LARGE SCALE GENOMIC DNA]</scope>
    <source>
        <strain evidence="3 4">NEB1784</strain>
    </source>
</reference>
<feature type="active site" description="Proton donor" evidence="2">
    <location>
        <position position="42"/>
    </location>
</feature>
<dbReference type="HAMAP" id="MF_01940">
    <property type="entry name" value="RNA_CPDase"/>
    <property type="match status" value="1"/>
</dbReference>
<comment type="function">
    <text evidence="2">Hydrolyzes RNA 2',3'-cyclic phosphodiester to an RNA 2'-phosphomonoester.</text>
</comment>
<dbReference type="AlphaFoldDB" id="A0A6G8KY21"/>
<protein>
    <recommendedName>
        <fullName evidence="2">RNA 2',3'-cyclic phosphodiesterase</fullName>
        <shortName evidence="2">RNA 2',3'-CPDase</shortName>
        <ecNumber evidence="2">3.1.4.58</ecNumber>
    </recommendedName>
</protein>
<dbReference type="Proteomes" id="UP000501518">
    <property type="component" value="Chromosome"/>
</dbReference>
<evidence type="ECO:0000313" key="4">
    <source>
        <dbReference type="Proteomes" id="UP000501518"/>
    </source>
</evidence>
<dbReference type="PANTHER" id="PTHR35561:SF1">
    <property type="entry name" value="RNA 2',3'-CYCLIC PHOSPHODIESTERASE"/>
    <property type="match status" value="1"/>
</dbReference>
<dbReference type="GO" id="GO:0004113">
    <property type="term" value="F:2',3'-cyclic-nucleotide 3'-phosphodiesterase activity"/>
    <property type="evidence" value="ECO:0007669"/>
    <property type="project" value="InterPro"/>
</dbReference>
<dbReference type="Pfam" id="PF13563">
    <property type="entry name" value="2_5_RNA_ligase2"/>
    <property type="match status" value="1"/>
</dbReference>